<evidence type="ECO:0000256" key="1">
    <source>
        <dbReference type="SAM" id="MobiDB-lite"/>
    </source>
</evidence>
<name>A0A2T1AI54_TRISK</name>
<reference evidence="2 3" key="1">
    <citation type="submission" date="2018-03" db="EMBL/GenBank/DDBJ databases">
        <title>Genomic Encyclopedia of Archaeal and Bacterial Type Strains, Phase II (KMG-II): from individual species to whole genera.</title>
        <authorList>
            <person name="Goeker M."/>
        </authorList>
    </citation>
    <scope>NUCLEOTIDE SEQUENCE [LARGE SCALE GENOMIC DNA]</scope>
    <source>
        <strain evidence="2 3">DSM 25328</strain>
    </source>
</reference>
<accession>A0A2T1AI54</accession>
<gene>
    <name evidence="2" type="ORF">CLV89_105223</name>
</gene>
<feature type="compositionally biased region" description="Polar residues" evidence="1">
    <location>
        <begin position="175"/>
        <end position="187"/>
    </location>
</feature>
<dbReference type="AlphaFoldDB" id="A0A2T1AI54"/>
<dbReference type="OrthoDB" id="8482037at2"/>
<feature type="region of interest" description="Disordered" evidence="1">
    <location>
        <begin position="159"/>
        <end position="203"/>
    </location>
</feature>
<evidence type="ECO:0000313" key="2">
    <source>
        <dbReference type="EMBL" id="PRZ47998.1"/>
    </source>
</evidence>
<dbReference type="Proteomes" id="UP000237718">
    <property type="component" value="Unassembled WGS sequence"/>
</dbReference>
<sequence length="203" mass="22093">MTDLTNFELDGIEGPETGSPDDFGGTGAEHMQAFRAPDLEAEGGGADDVVHLDAETGEPLDAMAEVEQISKDAFFVAFRHSFGLPGMFSAQWKPLAIQPDETDIARDASDAIYELLEIYFPSALSPQSEMFARLSRAAPFILAKVMIVRMILEERRRAAVAAKQQQRRDGIEQPAQDTPQPANSDQPPTGAGPLDWMSQEQAA</sequence>
<comment type="caution">
    <text evidence="2">The sequence shown here is derived from an EMBL/GenBank/DDBJ whole genome shotgun (WGS) entry which is preliminary data.</text>
</comment>
<dbReference type="EMBL" id="PVUF01000005">
    <property type="protein sequence ID" value="PRZ47998.1"/>
    <property type="molecule type" value="Genomic_DNA"/>
</dbReference>
<protein>
    <submittedName>
        <fullName evidence="2">Uncharacterized protein</fullName>
    </submittedName>
</protein>
<proteinExistence type="predicted"/>
<dbReference type="RefSeq" id="WP_106163682.1">
    <property type="nucleotide sequence ID" value="NZ_PVUF01000005.1"/>
</dbReference>
<organism evidence="2 3">
    <name type="scientific">Tritonibacter scottomollicae</name>
    <name type="common">Epibacterium scottomollicae</name>
    <dbReference type="NCBI Taxonomy" id="483013"/>
    <lineage>
        <taxon>Bacteria</taxon>
        <taxon>Pseudomonadati</taxon>
        <taxon>Pseudomonadota</taxon>
        <taxon>Alphaproteobacteria</taxon>
        <taxon>Rhodobacterales</taxon>
        <taxon>Paracoccaceae</taxon>
        <taxon>Tritonibacter</taxon>
    </lineage>
</organism>
<evidence type="ECO:0000313" key="3">
    <source>
        <dbReference type="Proteomes" id="UP000237718"/>
    </source>
</evidence>
<feature type="region of interest" description="Disordered" evidence="1">
    <location>
        <begin position="1"/>
        <end position="28"/>
    </location>
</feature>